<comment type="caution">
    <text evidence="8">The sequence shown here is derived from an EMBL/GenBank/DDBJ whole genome shotgun (WGS) entry which is preliminary data.</text>
</comment>
<dbReference type="NCBIfam" id="TIGR00488">
    <property type="entry name" value="bis(5'-nucleosyl)-tetraphosphatase (symmetrical) YqeK"/>
    <property type="match status" value="1"/>
</dbReference>
<dbReference type="EMBL" id="QYTV02000005">
    <property type="protein sequence ID" value="RST73886.1"/>
    <property type="molecule type" value="Genomic_DNA"/>
</dbReference>
<dbReference type="CDD" id="cd00077">
    <property type="entry name" value="HDc"/>
    <property type="match status" value="1"/>
</dbReference>
<dbReference type="Pfam" id="PF01966">
    <property type="entry name" value="HD"/>
    <property type="match status" value="1"/>
</dbReference>
<keyword evidence="4" id="KW-0378">Hydrolase</keyword>
<comment type="catalytic activity">
    <reaction evidence="6">
        <text>P(1),P(4)-bis(5'-adenosyl) tetraphosphate + H2O = 2 ADP + 2 H(+)</text>
        <dbReference type="Rhea" id="RHEA:24252"/>
        <dbReference type="ChEBI" id="CHEBI:15377"/>
        <dbReference type="ChEBI" id="CHEBI:15378"/>
        <dbReference type="ChEBI" id="CHEBI:58141"/>
        <dbReference type="ChEBI" id="CHEBI:456216"/>
        <dbReference type="EC" id="3.6.1.41"/>
    </reaction>
</comment>
<dbReference type="InterPro" id="IPR006675">
    <property type="entry name" value="HDIG_dom"/>
</dbReference>
<dbReference type="RefSeq" id="WP_126051271.1">
    <property type="nucleotide sequence ID" value="NZ_QYTV02000005.1"/>
</dbReference>
<dbReference type="EC" id="3.6.1.41" evidence="1"/>
<evidence type="ECO:0000256" key="3">
    <source>
        <dbReference type="ARBA" id="ARBA00022741"/>
    </source>
</evidence>
<dbReference type="InterPro" id="IPR006674">
    <property type="entry name" value="HD_domain"/>
</dbReference>
<dbReference type="SMART" id="SM00471">
    <property type="entry name" value="HDc"/>
    <property type="match status" value="1"/>
</dbReference>
<reference evidence="8" key="1">
    <citation type="submission" date="2018-12" db="EMBL/GenBank/DDBJ databases">
        <authorList>
            <person name="Sun L."/>
            <person name="Chen Z."/>
        </authorList>
    </citation>
    <scope>NUCLEOTIDE SEQUENCE [LARGE SCALE GENOMIC DNA]</scope>
    <source>
        <strain evidence="8">3-2-2</strain>
    </source>
</reference>
<dbReference type="NCBIfam" id="TIGR00277">
    <property type="entry name" value="HDIG"/>
    <property type="match status" value="1"/>
</dbReference>
<name>A0A429XYR9_9BACI</name>
<dbReference type="InterPro" id="IPR005249">
    <property type="entry name" value="YqeK"/>
</dbReference>
<evidence type="ECO:0000256" key="4">
    <source>
        <dbReference type="ARBA" id="ARBA00022801"/>
    </source>
</evidence>
<dbReference type="OrthoDB" id="9782134at2"/>
<dbReference type="GO" id="GO:0000166">
    <property type="term" value="F:nucleotide binding"/>
    <property type="evidence" value="ECO:0007669"/>
    <property type="project" value="UniProtKB-KW"/>
</dbReference>
<dbReference type="SUPFAM" id="SSF109604">
    <property type="entry name" value="HD-domain/PDEase-like"/>
    <property type="match status" value="1"/>
</dbReference>
<keyword evidence="2" id="KW-0479">Metal-binding</keyword>
<dbReference type="PANTHER" id="PTHR35795:SF1">
    <property type="entry name" value="BIS(5'-NUCLEOSYL)-TETRAPHOSPHATASE, SYMMETRICAL"/>
    <property type="match status" value="1"/>
</dbReference>
<organism evidence="8 9">
    <name type="scientific">Siminovitchia acidinfaciens</name>
    <dbReference type="NCBI Taxonomy" id="2321395"/>
    <lineage>
        <taxon>Bacteria</taxon>
        <taxon>Bacillati</taxon>
        <taxon>Bacillota</taxon>
        <taxon>Bacilli</taxon>
        <taxon>Bacillales</taxon>
        <taxon>Bacillaceae</taxon>
        <taxon>Siminovitchia</taxon>
    </lineage>
</organism>
<evidence type="ECO:0000256" key="6">
    <source>
        <dbReference type="ARBA" id="ARBA00049417"/>
    </source>
</evidence>
<dbReference type="InterPro" id="IPR051094">
    <property type="entry name" value="Diverse_Catalytic_Enzymes"/>
</dbReference>
<dbReference type="PROSITE" id="PS51831">
    <property type="entry name" value="HD"/>
    <property type="match status" value="1"/>
</dbReference>
<keyword evidence="3" id="KW-0547">Nucleotide-binding</keyword>
<gene>
    <name evidence="8" type="ORF">D4T97_013530</name>
</gene>
<proteinExistence type="predicted"/>
<evidence type="ECO:0000259" key="7">
    <source>
        <dbReference type="PROSITE" id="PS51831"/>
    </source>
</evidence>
<evidence type="ECO:0000256" key="2">
    <source>
        <dbReference type="ARBA" id="ARBA00022723"/>
    </source>
</evidence>
<protein>
    <recommendedName>
        <fullName evidence="1">bis(5'-nucleosyl)-tetraphosphatase (symmetrical)</fullName>
        <ecNumber evidence="1">3.6.1.41</ecNumber>
    </recommendedName>
</protein>
<dbReference type="PANTHER" id="PTHR35795">
    <property type="entry name" value="SLR1885 PROTEIN"/>
    <property type="match status" value="1"/>
</dbReference>
<feature type="domain" description="HD" evidence="7">
    <location>
        <begin position="18"/>
        <end position="132"/>
    </location>
</feature>
<dbReference type="InterPro" id="IPR003607">
    <property type="entry name" value="HD/PDEase_dom"/>
</dbReference>
<dbReference type="Gene3D" id="1.10.3210.10">
    <property type="entry name" value="Hypothetical protein af1432"/>
    <property type="match status" value="1"/>
</dbReference>
<dbReference type="GO" id="GO:0046872">
    <property type="term" value="F:metal ion binding"/>
    <property type="evidence" value="ECO:0007669"/>
    <property type="project" value="UniProtKB-KW"/>
</dbReference>
<sequence>MEREQALTIVNKKIAGPRYEHTKRVAATAEKLAVKYGADVEKTVLAAIFHDYAKLLPIKELKEIISDHQVDPRLLDYHPELWHGPAGAVLVREEIGINDEDIFNAIRYHTTGRAGMSLVEKIIYIADYIEPGRQFHGLDEVRLLADTDLDMALKKSLGNTIKFLIDKSAPIFPDTFEAYNAMSNK</sequence>
<evidence type="ECO:0000313" key="8">
    <source>
        <dbReference type="EMBL" id="RST73886.1"/>
    </source>
</evidence>
<dbReference type="AlphaFoldDB" id="A0A429XYR9"/>
<evidence type="ECO:0000256" key="1">
    <source>
        <dbReference type="ARBA" id="ARBA00012506"/>
    </source>
</evidence>
<accession>A0A429XYR9</accession>
<keyword evidence="9" id="KW-1185">Reference proteome</keyword>
<evidence type="ECO:0000256" key="5">
    <source>
        <dbReference type="ARBA" id="ARBA00023004"/>
    </source>
</evidence>
<keyword evidence="5" id="KW-0408">Iron</keyword>
<dbReference type="Proteomes" id="UP000287156">
    <property type="component" value="Unassembled WGS sequence"/>
</dbReference>
<evidence type="ECO:0000313" key="9">
    <source>
        <dbReference type="Proteomes" id="UP000287156"/>
    </source>
</evidence>
<dbReference type="GO" id="GO:0008803">
    <property type="term" value="F:bis(5'-nucleosyl)-tetraphosphatase (symmetrical) activity"/>
    <property type="evidence" value="ECO:0007669"/>
    <property type="project" value="UniProtKB-EC"/>
</dbReference>